<dbReference type="SUPFAM" id="SSF48452">
    <property type="entry name" value="TPR-like"/>
    <property type="match status" value="3"/>
</dbReference>
<dbReference type="PANTHER" id="PTHR48182:SF3">
    <property type="entry name" value="DUF676 DOMAIN-CONTAINING PROTEIN"/>
    <property type="match status" value="1"/>
</dbReference>
<dbReference type="Gene3D" id="3.40.50.300">
    <property type="entry name" value="P-loop containing nucleotide triphosphate hydrolases"/>
    <property type="match status" value="1"/>
</dbReference>
<dbReference type="AlphaFoldDB" id="A0A1B8GTV9"/>
<feature type="domain" description="AAA+ ATPase" evidence="1">
    <location>
        <begin position="324"/>
        <end position="460"/>
    </location>
</feature>
<dbReference type="EMBL" id="KV460213">
    <property type="protein sequence ID" value="OBT99250.2"/>
    <property type="molecule type" value="Genomic_DNA"/>
</dbReference>
<dbReference type="Gene3D" id="1.25.40.10">
    <property type="entry name" value="Tetratricopeptide repeat domain"/>
    <property type="match status" value="3"/>
</dbReference>
<dbReference type="InterPro" id="IPR027417">
    <property type="entry name" value="P-loop_NTPase"/>
</dbReference>
<dbReference type="SMART" id="SM00382">
    <property type="entry name" value="AAA"/>
    <property type="match status" value="1"/>
</dbReference>
<dbReference type="InterPro" id="IPR003593">
    <property type="entry name" value="AAA+_ATPase"/>
</dbReference>
<dbReference type="SUPFAM" id="SSF52540">
    <property type="entry name" value="P-loop containing nucleoside triphosphate hydrolases"/>
    <property type="match status" value="1"/>
</dbReference>
<name>A0A1B8GTV9_9PEZI</name>
<dbReference type="InterPro" id="IPR019734">
    <property type="entry name" value="TPR_rpt"/>
</dbReference>
<dbReference type="STRING" id="342668.A0A1B8GTV9"/>
<dbReference type="Proteomes" id="UP000091956">
    <property type="component" value="Unassembled WGS sequence"/>
</dbReference>
<dbReference type="RefSeq" id="XP_059319926.1">
    <property type="nucleotide sequence ID" value="XM_059463467.1"/>
</dbReference>
<dbReference type="InterPro" id="IPR052374">
    <property type="entry name" value="SERAC1"/>
</dbReference>
<evidence type="ECO:0000313" key="3">
    <source>
        <dbReference type="Proteomes" id="UP000091956"/>
    </source>
</evidence>
<protein>
    <recommendedName>
        <fullName evidence="1">AAA+ ATPase domain-containing protein</fullName>
    </recommendedName>
</protein>
<gene>
    <name evidence="2" type="ORF">VE01_02704</name>
</gene>
<dbReference type="GO" id="GO:0043531">
    <property type="term" value="F:ADP binding"/>
    <property type="evidence" value="ECO:0007669"/>
    <property type="project" value="InterPro"/>
</dbReference>
<dbReference type="SMART" id="SM00028">
    <property type="entry name" value="TPR"/>
    <property type="match status" value="4"/>
</dbReference>
<dbReference type="Gene3D" id="3.40.50.1820">
    <property type="entry name" value="alpha/beta hydrolase"/>
    <property type="match status" value="1"/>
</dbReference>
<reference evidence="2 3" key="1">
    <citation type="submission" date="2016-03" db="EMBL/GenBank/DDBJ databases">
        <title>Comparative genomics of Pseudogymnoascus destructans, the fungus causing white-nose syndrome of bats.</title>
        <authorList>
            <person name="Palmer J.M."/>
            <person name="Drees K.P."/>
            <person name="Foster J.T."/>
            <person name="Lindner D.L."/>
        </authorList>
    </citation>
    <scope>NUCLEOTIDE SEQUENCE [LARGE SCALE GENOMIC DNA]</scope>
    <source>
        <strain evidence="2 3">UAMH 10579</strain>
    </source>
</reference>
<dbReference type="SUPFAM" id="SSF53474">
    <property type="entry name" value="alpha/beta-Hydrolases"/>
    <property type="match status" value="1"/>
</dbReference>
<keyword evidence="3" id="KW-1185">Reference proteome</keyword>
<sequence length="1147" mass="128754">MDPAAETDYGMAILAEGTATYSEPIVDIVAVQGLGSHPYWTWMRNGTNWLQDLLPKVVPGARISAWGCNTHYVGRVPQYNLYQCGSSLLRSLDLHRSKNKARPLILIGHSFGGIIIKKALVTAALDTDKYSLLCESVVGIIYLGTPHTGTTAATAANKILTIVKSIDLAMVNLSIIQELEKGSSTLFELQSSMHARYKHCKVICFYETVPDSKTKVMIVPQESACLADSSDGCALETDHSGMNKFDSAHDTNFIKISEAIKSFYQLAKQSDFRVSLGGLRGEGKVLQRKGGYPRRTLSKYFSGREKELGLIDAAFKDEDEEDDSPITVAIYGMHGMGKTQVALAYIRRSKRKRDDVIWVDGDSFESARASFIGTLGLSSGDPDAISKTCRWLEERAESGGKGWLLVIDNFTSHAVSFFEHLPTDAPAGRILITTNEEDLANLKTTDSGRIQRCIPLEKMEESDSLNLFLKSCALPPTIETKEETKDLAREILHLLGNLPIAIAQAASYQKRDGRHLEGLLEVLSNKDGKMKVLGHRYSAIDTSIRPLAKLFNVAFSELEESCHDRADLLRLLSFLCPDNIPIRLFSSFKYEEIATPSMGTRKKSIWSCFRRQTRATPAIQKPLLCRNVRNLLGDTTRRQEELYQLKKASLLEQAVEGDHTTGLSYTMHDLICFLIQSLGVAPDTELTWFTLASDILYAAMTEQLEPKSEQFLLNRAMCVPHITALARLDVLGRYRVPQFAYICHLAGDYFYDTYEAAEAVNMYNIAVFDRERAYEEGLELDEYNLLVSLKDLGDAERELDNYEAAQKHFDRALTGWTAIMGPDAPVTLQLRTNMAMLAGTQAQYATAEEQYNKVIQSMGRAMETETELSYAKEGLAVIYRMQGLYVKSAECLQEVCDMQKRDQSLHEYHPQLIQSQQNLAIAYFDLGRYHEAERLLINILERCKEKYDDTHEITRGVAMNLAMVWVYQGRFEDAEGMALRAIDPSMMGFDPIKECTRSKRPYLIDALEILARTHEDLHKNAESEAEYNVVLQSRKSVLRPDHHFIFRAKEGLARVYGDSGPEKASRAFAIFEEVLDNHRKELGNEHPDTLLTLHNYGTFLKRQGEKNVGKAQRVLEAAFEGRTRVLGPEHPLTLVSKASLAGMEVVE</sequence>
<dbReference type="InterPro" id="IPR011990">
    <property type="entry name" value="TPR-like_helical_dom_sf"/>
</dbReference>
<proteinExistence type="predicted"/>
<organism evidence="2 3">
    <name type="scientific">Pseudogymnoascus verrucosus</name>
    <dbReference type="NCBI Taxonomy" id="342668"/>
    <lineage>
        <taxon>Eukaryota</taxon>
        <taxon>Fungi</taxon>
        <taxon>Dikarya</taxon>
        <taxon>Ascomycota</taxon>
        <taxon>Pezizomycotina</taxon>
        <taxon>Leotiomycetes</taxon>
        <taxon>Thelebolales</taxon>
        <taxon>Thelebolaceae</taxon>
        <taxon>Pseudogymnoascus</taxon>
    </lineage>
</organism>
<evidence type="ECO:0000313" key="2">
    <source>
        <dbReference type="EMBL" id="OBT99250.2"/>
    </source>
</evidence>
<dbReference type="Pfam" id="PF13424">
    <property type="entry name" value="TPR_12"/>
    <property type="match status" value="2"/>
</dbReference>
<dbReference type="PANTHER" id="PTHR48182">
    <property type="entry name" value="PROTEIN SERAC1"/>
    <property type="match status" value="1"/>
</dbReference>
<accession>A0A1B8GTV9</accession>
<evidence type="ECO:0000259" key="1">
    <source>
        <dbReference type="SMART" id="SM00382"/>
    </source>
</evidence>
<dbReference type="InterPro" id="IPR029058">
    <property type="entry name" value="AB_hydrolase_fold"/>
</dbReference>
<reference evidence="3" key="2">
    <citation type="journal article" date="2018" name="Nat. Commun.">
        <title>Extreme sensitivity to ultraviolet light in the fungal pathogen causing white-nose syndrome of bats.</title>
        <authorList>
            <person name="Palmer J.M."/>
            <person name="Drees K.P."/>
            <person name="Foster J.T."/>
            <person name="Lindner D.L."/>
        </authorList>
    </citation>
    <scope>NUCLEOTIDE SEQUENCE [LARGE SCALE GENOMIC DNA]</scope>
    <source>
        <strain evidence="3">UAMH 10579</strain>
    </source>
</reference>
<dbReference type="GeneID" id="28836090"/>